<proteinExistence type="predicted"/>
<gene>
    <name evidence="1" type="ORF">V1525DRAFT_458176</name>
</gene>
<sequence>MYLLHQLIALLACLACIACQQPVASTTYPIPSILTPARATNPQFSQAPLQHSSFAVSSTVPFGKMVDPTNAYTIFRDGGGSCHIANRTLFFFCDTNAYLNGTFKGFASNSISVATNFSQPNALSDASCTPSTGCPAAIPWTPAEAATQGYPSKRYALWVYTNCVPTGNNTAVHFWSLNKYSSDFSYAGLGNTMVQYALDPTTNHLTLTRNTEITFAPPTYPYGSFANVVVNGTAYLYGIDITYNRNDVHLAMAPVDTITNLTTWQYYNASSQTWTSTMPVPTARAQSAAVIQNSIPFSTGTIFFSEYHNAFLLVFFDNWADSTFRVLSAPSPVGPWTTNNHAIWAMTPGPKGFDYGGVAHSYYYTNNATAGKSLMLHFSYQNTSGTYTVANELTFA</sequence>
<name>A0ACC3SW72_LIPKO</name>
<evidence type="ECO:0000313" key="1">
    <source>
        <dbReference type="EMBL" id="KAK9235876.1"/>
    </source>
</evidence>
<evidence type="ECO:0000313" key="2">
    <source>
        <dbReference type="Proteomes" id="UP001433508"/>
    </source>
</evidence>
<reference evidence="2" key="1">
    <citation type="journal article" date="2024" name="Front. Bioeng. Biotechnol.">
        <title>Genome-scale model development and genomic sequencing of the oleaginous clade Lipomyces.</title>
        <authorList>
            <person name="Czajka J.J."/>
            <person name="Han Y."/>
            <person name="Kim J."/>
            <person name="Mondo S.J."/>
            <person name="Hofstad B.A."/>
            <person name="Robles A."/>
            <person name="Haridas S."/>
            <person name="Riley R."/>
            <person name="LaButti K."/>
            <person name="Pangilinan J."/>
            <person name="Andreopoulos W."/>
            <person name="Lipzen A."/>
            <person name="Yan J."/>
            <person name="Wang M."/>
            <person name="Ng V."/>
            <person name="Grigoriev I.V."/>
            <person name="Spatafora J.W."/>
            <person name="Magnuson J.K."/>
            <person name="Baker S.E."/>
            <person name="Pomraning K.R."/>
        </authorList>
    </citation>
    <scope>NUCLEOTIDE SEQUENCE [LARGE SCALE GENOMIC DNA]</scope>
    <source>
        <strain evidence="2">CBS 7786</strain>
    </source>
</reference>
<comment type="caution">
    <text evidence="1">The sequence shown here is derived from an EMBL/GenBank/DDBJ whole genome shotgun (WGS) entry which is preliminary data.</text>
</comment>
<accession>A0ACC3SW72</accession>
<keyword evidence="2" id="KW-1185">Reference proteome</keyword>
<protein>
    <submittedName>
        <fullName evidence="1">Uncharacterized protein</fullName>
    </submittedName>
</protein>
<organism evidence="1 2">
    <name type="scientific">Lipomyces kononenkoae</name>
    <name type="common">Yeast</name>
    <dbReference type="NCBI Taxonomy" id="34357"/>
    <lineage>
        <taxon>Eukaryota</taxon>
        <taxon>Fungi</taxon>
        <taxon>Dikarya</taxon>
        <taxon>Ascomycota</taxon>
        <taxon>Saccharomycotina</taxon>
        <taxon>Lipomycetes</taxon>
        <taxon>Lipomycetales</taxon>
        <taxon>Lipomycetaceae</taxon>
        <taxon>Lipomyces</taxon>
    </lineage>
</organism>
<dbReference type="Proteomes" id="UP001433508">
    <property type="component" value="Unassembled WGS sequence"/>
</dbReference>
<dbReference type="EMBL" id="MU971402">
    <property type="protein sequence ID" value="KAK9235876.1"/>
    <property type="molecule type" value="Genomic_DNA"/>
</dbReference>